<accession>A0A8J5N5S1</accession>
<proteinExistence type="predicted"/>
<evidence type="ECO:0000313" key="2">
    <source>
        <dbReference type="Proteomes" id="UP000747542"/>
    </source>
</evidence>
<sequence length="66" mass="7535">RCGTCTNELYKKIEPITMLKLQPDDYEANCCIQPYGTSSMLLNESKKDGMNISRSFHLGMNLNPNY</sequence>
<keyword evidence="2" id="KW-1185">Reference proteome</keyword>
<gene>
    <name evidence="1" type="ORF">Hamer_G032234</name>
</gene>
<dbReference type="AlphaFoldDB" id="A0A8J5N5S1"/>
<protein>
    <submittedName>
        <fullName evidence="1">Uncharacterized protein</fullName>
    </submittedName>
</protein>
<feature type="non-terminal residue" evidence="1">
    <location>
        <position position="1"/>
    </location>
</feature>
<dbReference type="EMBL" id="JAHLQT010009942">
    <property type="protein sequence ID" value="KAG7173425.1"/>
    <property type="molecule type" value="Genomic_DNA"/>
</dbReference>
<dbReference type="Proteomes" id="UP000747542">
    <property type="component" value="Unassembled WGS sequence"/>
</dbReference>
<comment type="caution">
    <text evidence="1">The sequence shown here is derived from an EMBL/GenBank/DDBJ whole genome shotgun (WGS) entry which is preliminary data.</text>
</comment>
<name>A0A8J5N5S1_HOMAM</name>
<evidence type="ECO:0000313" key="1">
    <source>
        <dbReference type="EMBL" id="KAG7173425.1"/>
    </source>
</evidence>
<organism evidence="1 2">
    <name type="scientific">Homarus americanus</name>
    <name type="common">American lobster</name>
    <dbReference type="NCBI Taxonomy" id="6706"/>
    <lineage>
        <taxon>Eukaryota</taxon>
        <taxon>Metazoa</taxon>
        <taxon>Ecdysozoa</taxon>
        <taxon>Arthropoda</taxon>
        <taxon>Crustacea</taxon>
        <taxon>Multicrustacea</taxon>
        <taxon>Malacostraca</taxon>
        <taxon>Eumalacostraca</taxon>
        <taxon>Eucarida</taxon>
        <taxon>Decapoda</taxon>
        <taxon>Pleocyemata</taxon>
        <taxon>Astacidea</taxon>
        <taxon>Nephropoidea</taxon>
        <taxon>Nephropidae</taxon>
        <taxon>Homarus</taxon>
    </lineage>
</organism>
<reference evidence="1" key="1">
    <citation type="journal article" date="2021" name="Sci. Adv.">
        <title>The American lobster genome reveals insights on longevity, neural, and immune adaptations.</title>
        <authorList>
            <person name="Polinski J.M."/>
            <person name="Zimin A.V."/>
            <person name="Clark K.F."/>
            <person name="Kohn A.B."/>
            <person name="Sadowski N."/>
            <person name="Timp W."/>
            <person name="Ptitsyn A."/>
            <person name="Khanna P."/>
            <person name="Romanova D.Y."/>
            <person name="Williams P."/>
            <person name="Greenwood S.J."/>
            <person name="Moroz L.L."/>
            <person name="Walt D.R."/>
            <person name="Bodnar A.G."/>
        </authorList>
    </citation>
    <scope>NUCLEOTIDE SEQUENCE</scope>
    <source>
        <strain evidence="1">GMGI-L3</strain>
    </source>
</reference>